<comment type="caution">
    <text evidence="1">The sequence shown here is derived from an EMBL/GenBank/DDBJ whole genome shotgun (WGS) entry which is preliminary data.</text>
</comment>
<gene>
    <name evidence="1" type="ORF">QW060_05490</name>
</gene>
<dbReference type="InterPro" id="IPR032774">
    <property type="entry name" value="WG_beta_rep"/>
</dbReference>
<keyword evidence="2" id="KW-1185">Reference proteome</keyword>
<sequence length="367" mass="43069">MKKIVLIAYCFLLGNTVFSQKSNYWKAFMNEDETLFGYKDLKGDIKIPPKFSSVYYTDKFEHIIAVTEKKKGIWESYYLTKAGKQVGNDSLYIFDNAIDCENEGFIRFTDTKTENVGMLDRNGRVVIPAQYNAISKVQNGMVMALKEAEKQYWEHTNHEGCNHYSWKGGKEVLMDTLNNVLIENFSYTDKLNFYSLLKTKTPHPDPIRVNFLAKNGTYFSFIDFEKEFSSWFLNELIVNFTEQKLLDASYNSISSWDAEKGWIHTHKKSFLAKNFLLIQKKIIETLNPDMEYTIFKSGLNPFIYEDSSFDQYYNNCREALEWKYPVMSVVVTYYKNKEIQQNHFDFLRTDNGYKLISVTIRDANLKL</sequence>
<accession>A0ABT8CS28</accession>
<organism evidence="1 2">
    <name type="scientific">Paenimyroides ceti</name>
    <dbReference type="NCBI Taxonomy" id="395087"/>
    <lineage>
        <taxon>Bacteria</taxon>
        <taxon>Pseudomonadati</taxon>
        <taxon>Bacteroidota</taxon>
        <taxon>Flavobacteriia</taxon>
        <taxon>Flavobacteriales</taxon>
        <taxon>Flavobacteriaceae</taxon>
        <taxon>Paenimyroides</taxon>
    </lineage>
</organism>
<name>A0ABT8CS28_9FLAO</name>
<dbReference type="RefSeq" id="WP_290362649.1">
    <property type="nucleotide sequence ID" value="NZ_JAUFQU010000001.1"/>
</dbReference>
<proteinExistence type="predicted"/>
<dbReference type="Proteomes" id="UP001242368">
    <property type="component" value="Unassembled WGS sequence"/>
</dbReference>
<evidence type="ECO:0000313" key="1">
    <source>
        <dbReference type="EMBL" id="MDN3706581.1"/>
    </source>
</evidence>
<evidence type="ECO:0000313" key="2">
    <source>
        <dbReference type="Proteomes" id="UP001242368"/>
    </source>
</evidence>
<protein>
    <submittedName>
        <fullName evidence="1">WG repeat-containing protein</fullName>
    </submittedName>
</protein>
<dbReference type="Pfam" id="PF14903">
    <property type="entry name" value="WG_beta_rep"/>
    <property type="match status" value="2"/>
</dbReference>
<reference evidence="2" key="1">
    <citation type="journal article" date="2019" name="Int. J. Syst. Evol. Microbiol.">
        <title>The Global Catalogue of Microorganisms (GCM) 10K type strain sequencing project: providing services to taxonomists for standard genome sequencing and annotation.</title>
        <authorList>
            <consortium name="The Broad Institute Genomics Platform"/>
            <consortium name="The Broad Institute Genome Sequencing Center for Infectious Disease"/>
            <person name="Wu L."/>
            <person name="Ma J."/>
        </authorList>
    </citation>
    <scope>NUCLEOTIDE SEQUENCE [LARGE SCALE GENOMIC DNA]</scope>
    <source>
        <strain evidence="2">CECT 7184</strain>
    </source>
</reference>
<dbReference type="EMBL" id="JAUFQU010000001">
    <property type="protein sequence ID" value="MDN3706581.1"/>
    <property type="molecule type" value="Genomic_DNA"/>
</dbReference>